<dbReference type="GeneID" id="70192706"/>
<proteinExistence type="predicted"/>
<organism evidence="2 3">
    <name type="scientific">Microdochium trichocladiopsis</name>
    <dbReference type="NCBI Taxonomy" id="1682393"/>
    <lineage>
        <taxon>Eukaryota</taxon>
        <taxon>Fungi</taxon>
        <taxon>Dikarya</taxon>
        <taxon>Ascomycota</taxon>
        <taxon>Pezizomycotina</taxon>
        <taxon>Sordariomycetes</taxon>
        <taxon>Xylariomycetidae</taxon>
        <taxon>Xylariales</taxon>
        <taxon>Microdochiaceae</taxon>
        <taxon>Microdochium</taxon>
    </lineage>
</organism>
<reference evidence="2" key="1">
    <citation type="journal article" date="2021" name="Nat. Commun.">
        <title>Genetic determinants of endophytism in the Arabidopsis root mycobiome.</title>
        <authorList>
            <person name="Mesny F."/>
            <person name="Miyauchi S."/>
            <person name="Thiergart T."/>
            <person name="Pickel B."/>
            <person name="Atanasova L."/>
            <person name="Karlsson M."/>
            <person name="Huettel B."/>
            <person name="Barry K.W."/>
            <person name="Haridas S."/>
            <person name="Chen C."/>
            <person name="Bauer D."/>
            <person name="Andreopoulos W."/>
            <person name="Pangilinan J."/>
            <person name="LaButti K."/>
            <person name="Riley R."/>
            <person name="Lipzen A."/>
            <person name="Clum A."/>
            <person name="Drula E."/>
            <person name="Henrissat B."/>
            <person name="Kohler A."/>
            <person name="Grigoriev I.V."/>
            <person name="Martin F.M."/>
            <person name="Hacquard S."/>
        </authorList>
    </citation>
    <scope>NUCLEOTIDE SEQUENCE</scope>
    <source>
        <strain evidence="2">MPI-CAGE-CH-0230</strain>
    </source>
</reference>
<accession>A0A9P8YEF9</accession>
<protein>
    <submittedName>
        <fullName evidence="2">Uncharacterized protein</fullName>
    </submittedName>
</protein>
<sequence>MSSGAPSEPDREPPRPCPRPPRGNTAQRPCEGPSLGCRSRGCQFSPLRLRAEATSSHLPSTHQICRINPPLVVKGEPGNRTGSQDARNTAFSDSWLRINLYSTSFQTAFTSSTSAFQPCFERTNRSSTLQAVMLSRAAETSPFQHNGSPLDLALDQVEDHGLDSDDTNTKAWPLHAFPPNKIATPEIGRKGFWRFTLHSLDATR</sequence>
<dbReference type="Proteomes" id="UP000756346">
    <property type="component" value="Unassembled WGS sequence"/>
</dbReference>
<feature type="region of interest" description="Disordered" evidence="1">
    <location>
        <begin position="1"/>
        <end position="33"/>
    </location>
</feature>
<evidence type="ECO:0000313" key="3">
    <source>
        <dbReference type="Proteomes" id="UP000756346"/>
    </source>
</evidence>
<dbReference type="EMBL" id="JAGTJQ010000002">
    <property type="protein sequence ID" value="KAH7037387.1"/>
    <property type="molecule type" value="Genomic_DNA"/>
</dbReference>
<gene>
    <name evidence="2" type="ORF">B0I36DRAFT_65305</name>
</gene>
<name>A0A9P8YEF9_9PEZI</name>
<dbReference type="AlphaFoldDB" id="A0A9P8YEF9"/>
<evidence type="ECO:0000256" key="1">
    <source>
        <dbReference type="SAM" id="MobiDB-lite"/>
    </source>
</evidence>
<keyword evidence="3" id="KW-1185">Reference proteome</keyword>
<dbReference type="RefSeq" id="XP_046016508.1">
    <property type="nucleotide sequence ID" value="XM_046163160.1"/>
</dbReference>
<evidence type="ECO:0000313" key="2">
    <source>
        <dbReference type="EMBL" id="KAH7037387.1"/>
    </source>
</evidence>
<comment type="caution">
    <text evidence="2">The sequence shown here is derived from an EMBL/GenBank/DDBJ whole genome shotgun (WGS) entry which is preliminary data.</text>
</comment>